<evidence type="ECO:0000256" key="5">
    <source>
        <dbReference type="SAM" id="SignalP"/>
    </source>
</evidence>
<accession>A0A8E2F316</accession>
<keyword evidence="4" id="KW-0285">Flavoprotein</keyword>
<feature type="signal peptide" evidence="5">
    <location>
        <begin position="1"/>
        <end position="20"/>
    </location>
</feature>
<keyword evidence="5" id="KW-0732">Signal</keyword>
<comment type="similarity">
    <text evidence="1">Belongs to the GMC oxidoreductase family.</text>
</comment>
<dbReference type="InterPro" id="IPR007867">
    <property type="entry name" value="GMC_OxRtase_C"/>
</dbReference>
<organism evidence="8 9">
    <name type="scientific">Glonium stellatum</name>
    <dbReference type="NCBI Taxonomy" id="574774"/>
    <lineage>
        <taxon>Eukaryota</taxon>
        <taxon>Fungi</taxon>
        <taxon>Dikarya</taxon>
        <taxon>Ascomycota</taxon>
        <taxon>Pezizomycotina</taxon>
        <taxon>Dothideomycetes</taxon>
        <taxon>Pleosporomycetidae</taxon>
        <taxon>Gloniales</taxon>
        <taxon>Gloniaceae</taxon>
        <taxon>Glonium</taxon>
    </lineage>
</organism>
<dbReference type="SUPFAM" id="SSF51905">
    <property type="entry name" value="FAD/NAD(P)-binding domain"/>
    <property type="match status" value="1"/>
</dbReference>
<dbReference type="Gene3D" id="3.30.560.10">
    <property type="entry name" value="Glucose Oxidase, domain 3"/>
    <property type="match status" value="1"/>
</dbReference>
<dbReference type="InterPro" id="IPR000172">
    <property type="entry name" value="GMC_OxRdtase_N"/>
</dbReference>
<dbReference type="Gene3D" id="3.50.50.60">
    <property type="entry name" value="FAD/NAD(P)-binding domain"/>
    <property type="match status" value="1"/>
</dbReference>
<dbReference type="InterPro" id="IPR036188">
    <property type="entry name" value="FAD/NAD-bd_sf"/>
</dbReference>
<dbReference type="Proteomes" id="UP000250140">
    <property type="component" value="Unassembled WGS sequence"/>
</dbReference>
<feature type="binding site" evidence="4">
    <location>
        <begin position="591"/>
        <end position="592"/>
    </location>
    <ligand>
        <name>FAD</name>
        <dbReference type="ChEBI" id="CHEBI:57692"/>
    </ligand>
</feature>
<name>A0A8E2F316_9PEZI</name>
<feature type="active site" description="Proton acceptor" evidence="3">
    <location>
        <position position="590"/>
    </location>
</feature>
<dbReference type="PANTHER" id="PTHR11552">
    <property type="entry name" value="GLUCOSE-METHANOL-CHOLINE GMC OXIDOREDUCTASE"/>
    <property type="match status" value="1"/>
</dbReference>
<evidence type="ECO:0000313" key="9">
    <source>
        <dbReference type="Proteomes" id="UP000250140"/>
    </source>
</evidence>
<feature type="chain" id="PRO_5034302379" evidence="5">
    <location>
        <begin position="21"/>
        <end position="610"/>
    </location>
</feature>
<feature type="binding site" evidence="4">
    <location>
        <begin position="545"/>
        <end position="546"/>
    </location>
    <ligand>
        <name>FAD</name>
        <dbReference type="ChEBI" id="CHEBI:57692"/>
    </ligand>
</feature>
<evidence type="ECO:0000256" key="3">
    <source>
        <dbReference type="PIRSR" id="PIRSR000137-1"/>
    </source>
</evidence>
<dbReference type="AlphaFoldDB" id="A0A8E2F316"/>
<keyword evidence="2" id="KW-0325">Glycoprotein</keyword>
<dbReference type="PANTHER" id="PTHR11552:SF138">
    <property type="entry name" value="DEHYDROGENASE PKFF-RELATED"/>
    <property type="match status" value="1"/>
</dbReference>
<dbReference type="GO" id="GO:0044550">
    <property type="term" value="P:secondary metabolite biosynthetic process"/>
    <property type="evidence" value="ECO:0007669"/>
    <property type="project" value="TreeGrafter"/>
</dbReference>
<dbReference type="SUPFAM" id="SSF54373">
    <property type="entry name" value="FAD-linked reductases, C-terminal domain"/>
    <property type="match status" value="1"/>
</dbReference>
<sequence length="610" mass="64198">MHLFLTTFALLSFSIPGVYSLLGVTNLGAPGISCTHDYVIVGGGTSGLAIAARLAGNPLVTVAVIEAAGFYEIENGAGSIIPGLAAAQNTGTSPNDTNALIDWNFVTTPQTGAANRKIRYARGKTLGGSSGRHLMVYHRGTKGSYQKWPDAVGDSGYTWDNLLTYFKRSCFLTAPDTSKRNANGTVSYDPSSFDNSLAGPLQVSWPNWASPLSSWVVKGFTAIGINAASDVNSGSLNGSSWVSTTINPSDETRDSSQTSFLDAAMATTSIKIYQQTMAKKILFKNRVAYGVLVTTFGITYTISARKEVILLAGVFQSPQLLMVSGIGPQATMKSLGITVIKGLPGVGQNMWDHVMFGSVYPVGVVTATRLVTDTSAALEALAEFALQEGPLTAPGFGALAWEKLPADSRSTLSSQTLTALSTFPADWPEVECLALDGILGPWGSASDKNVSDGNSYGSVAAALVAPLSQGNVTITSADTSVAPVINPNFLTHPADAEVAVAAFKRARQVWQNINITVGPEYLPGPSVQTDAEILQFIRTSLVQVWHASSTCAMGQANDTMAVVDSTAKVFGVSNLRVVDASIFPILSPGHPQSNCYMIAEKIADDIKSGR</sequence>
<gene>
    <name evidence="8" type="ORF">AOQ84DRAFT_15634</name>
</gene>
<evidence type="ECO:0000256" key="2">
    <source>
        <dbReference type="ARBA" id="ARBA00023180"/>
    </source>
</evidence>
<feature type="active site" description="Proton donor" evidence="3">
    <location>
        <position position="546"/>
    </location>
</feature>
<feature type="binding site" evidence="4">
    <location>
        <begin position="45"/>
        <end position="46"/>
    </location>
    <ligand>
        <name>FAD</name>
        <dbReference type="ChEBI" id="CHEBI:57692"/>
    </ligand>
</feature>
<feature type="domain" description="Glucose-methanol-choline oxidoreductase C-terminal" evidence="7">
    <location>
        <begin position="466"/>
        <end position="599"/>
    </location>
</feature>
<evidence type="ECO:0000256" key="1">
    <source>
        <dbReference type="ARBA" id="ARBA00010790"/>
    </source>
</evidence>
<dbReference type="PIRSF" id="PIRSF000137">
    <property type="entry name" value="Alcohol_oxidase"/>
    <property type="match status" value="1"/>
</dbReference>
<evidence type="ECO:0000313" key="8">
    <source>
        <dbReference type="EMBL" id="OCL09667.1"/>
    </source>
</evidence>
<dbReference type="OrthoDB" id="269227at2759"/>
<comment type="cofactor">
    <cofactor evidence="4">
        <name>FAD</name>
        <dbReference type="ChEBI" id="CHEBI:57692"/>
    </cofactor>
</comment>
<reference evidence="8 9" key="1">
    <citation type="journal article" date="2016" name="Nat. Commun.">
        <title>Ectomycorrhizal ecology is imprinted in the genome of the dominant symbiotic fungus Cenococcum geophilum.</title>
        <authorList>
            <consortium name="DOE Joint Genome Institute"/>
            <person name="Peter M."/>
            <person name="Kohler A."/>
            <person name="Ohm R.A."/>
            <person name="Kuo A."/>
            <person name="Krutzmann J."/>
            <person name="Morin E."/>
            <person name="Arend M."/>
            <person name="Barry K.W."/>
            <person name="Binder M."/>
            <person name="Choi C."/>
            <person name="Clum A."/>
            <person name="Copeland A."/>
            <person name="Grisel N."/>
            <person name="Haridas S."/>
            <person name="Kipfer T."/>
            <person name="LaButti K."/>
            <person name="Lindquist E."/>
            <person name="Lipzen A."/>
            <person name="Maire R."/>
            <person name="Meier B."/>
            <person name="Mihaltcheva S."/>
            <person name="Molinier V."/>
            <person name="Murat C."/>
            <person name="Poggeler S."/>
            <person name="Quandt C.A."/>
            <person name="Sperisen C."/>
            <person name="Tritt A."/>
            <person name="Tisserant E."/>
            <person name="Crous P.W."/>
            <person name="Henrissat B."/>
            <person name="Nehls U."/>
            <person name="Egli S."/>
            <person name="Spatafora J.W."/>
            <person name="Grigoriev I.V."/>
            <person name="Martin F.M."/>
        </authorList>
    </citation>
    <scope>NUCLEOTIDE SEQUENCE [LARGE SCALE GENOMIC DNA]</scope>
    <source>
        <strain evidence="8 9">CBS 207.34</strain>
    </source>
</reference>
<evidence type="ECO:0000256" key="4">
    <source>
        <dbReference type="PIRSR" id="PIRSR000137-2"/>
    </source>
</evidence>
<dbReference type="Pfam" id="PF05199">
    <property type="entry name" value="GMC_oxred_C"/>
    <property type="match status" value="1"/>
</dbReference>
<keyword evidence="9" id="KW-1185">Reference proteome</keyword>
<protein>
    <submittedName>
        <fullName evidence="8">GMC oxidoreductase</fullName>
    </submittedName>
</protein>
<dbReference type="Pfam" id="PF00732">
    <property type="entry name" value="GMC_oxred_N"/>
    <property type="match status" value="1"/>
</dbReference>
<dbReference type="GO" id="GO:0016614">
    <property type="term" value="F:oxidoreductase activity, acting on CH-OH group of donors"/>
    <property type="evidence" value="ECO:0007669"/>
    <property type="project" value="InterPro"/>
</dbReference>
<evidence type="ECO:0000259" key="7">
    <source>
        <dbReference type="Pfam" id="PF05199"/>
    </source>
</evidence>
<proteinExistence type="inferred from homology"/>
<feature type="domain" description="Glucose-methanol-choline oxidoreductase N-terminal" evidence="6">
    <location>
        <begin position="37"/>
        <end position="354"/>
    </location>
</feature>
<dbReference type="GO" id="GO:0050660">
    <property type="term" value="F:flavin adenine dinucleotide binding"/>
    <property type="evidence" value="ECO:0007669"/>
    <property type="project" value="InterPro"/>
</dbReference>
<dbReference type="EMBL" id="KV749382">
    <property type="protein sequence ID" value="OCL09667.1"/>
    <property type="molecule type" value="Genomic_DNA"/>
</dbReference>
<evidence type="ECO:0000259" key="6">
    <source>
        <dbReference type="Pfam" id="PF00732"/>
    </source>
</evidence>
<keyword evidence="4" id="KW-0274">FAD</keyword>
<dbReference type="InterPro" id="IPR012132">
    <property type="entry name" value="GMC_OxRdtase"/>
</dbReference>